<dbReference type="InterPro" id="IPR013083">
    <property type="entry name" value="Znf_RING/FYVE/PHD"/>
</dbReference>
<dbReference type="GO" id="GO:0008270">
    <property type="term" value="F:zinc ion binding"/>
    <property type="evidence" value="ECO:0007669"/>
    <property type="project" value="UniProtKB-KW"/>
</dbReference>
<evidence type="ECO:0000313" key="9">
    <source>
        <dbReference type="Proteomes" id="UP000799428"/>
    </source>
</evidence>
<dbReference type="AlphaFoldDB" id="A0A6G1JRX6"/>
<evidence type="ECO:0000256" key="5">
    <source>
        <dbReference type="ARBA" id="ARBA00022833"/>
    </source>
</evidence>
<organism evidence="8 9">
    <name type="scientific">Pleomassaria siparia CBS 279.74</name>
    <dbReference type="NCBI Taxonomy" id="1314801"/>
    <lineage>
        <taxon>Eukaryota</taxon>
        <taxon>Fungi</taxon>
        <taxon>Dikarya</taxon>
        <taxon>Ascomycota</taxon>
        <taxon>Pezizomycotina</taxon>
        <taxon>Dothideomycetes</taxon>
        <taxon>Pleosporomycetidae</taxon>
        <taxon>Pleosporales</taxon>
        <taxon>Pleomassariaceae</taxon>
        <taxon>Pleomassaria</taxon>
    </lineage>
</organism>
<evidence type="ECO:0000256" key="6">
    <source>
        <dbReference type="PROSITE-ProRule" id="PRU00175"/>
    </source>
</evidence>
<keyword evidence="3 6" id="KW-0863">Zinc-finger</keyword>
<gene>
    <name evidence="8" type="ORF">K504DRAFT_495914</name>
</gene>
<dbReference type="EMBL" id="MU005790">
    <property type="protein sequence ID" value="KAF2703063.1"/>
    <property type="molecule type" value="Genomic_DNA"/>
</dbReference>
<evidence type="ECO:0000313" key="8">
    <source>
        <dbReference type="EMBL" id="KAF2703063.1"/>
    </source>
</evidence>
<evidence type="ECO:0000256" key="4">
    <source>
        <dbReference type="ARBA" id="ARBA00022786"/>
    </source>
</evidence>
<name>A0A6G1JRX6_9PLEO</name>
<dbReference type="GO" id="GO:0016567">
    <property type="term" value="P:protein ubiquitination"/>
    <property type="evidence" value="ECO:0007669"/>
    <property type="project" value="UniProtKB-UniPathway"/>
</dbReference>
<evidence type="ECO:0000256" key="1">
    <source>
        <dbReference type="ARBA" id="ARBA00004906"/>
    </source>
</evidence>
<dbReference type="PROSITE" id="PS50089">
    <property type="entry name" value="ZF_RING_2"/>
    <property type="match status" value="1"/>
</dbReference>
<dbReference type="InterPro" id="IPR024766">
    <property type="entry name" value="Znf_RING_H2"/>
</dbReference>
<keyword evidence="5" id="KW-0862">Zinc</keyword>
<sequence length="421" mass="48804">MPETASEDVDFPFPGAEDTPATTEVYRQVRVHLRNLAGIRDLIYHGKDKAEQRPLIPTSTIEEIKSHTILAIKQTGMSRLQIPLTTNSSPTPRPPEELLDSARKARKWLLEMIKYQSFLDRGHFVRLFRSIVVLEPPNWTDLQQMYYVLTNDELGDEENRLRAAFVLCMQGRFASRYKTELKKAKEHVYLNSLQQLLHTDPVMMEAMDNAQDKADGVIIDHFACAIPLYPHITQTSSEEESCSICQNSHVDFATSTVKDLLADYPVRIKYCGHVFGKSCLEQWMTTQVLNPAKINYTQCPMCRRQISDLEPPMLPEDMIDKIQHSKFIEQVRKCTDMDDEQCEDGIKRVMSEEIAVLELRAEFERFKNRDVEGLDEGNLRDVERQLKRAAKRVKKEKQIWHVREDSWITARKEWMESGVTL</sequence>
<proteinExistence type="predicted"/>
<dbReference type="Pfam" id="PF12678">
    <property type="entry name" value="zf-rbx1"/>
    <property type="match status" value="1"/>
</dbReference>
<feature type="domain" description="RING-type" evidence="7">
    <location>
        <begin position="242"/>
        <end position="303"/>
    </location>
</feature>
<dbReference type="SMART" id="SM00184">
    <property type="entry name" value="RING"/>
    <property type="match status" value="1"/>
</dbReference>
<keyword evidence="2" id="KW-0479">Metal-binding</keyword>
<comment type="pathway">
    <text evidence="1">Protein modification; protein ubiquitination.</text>
</comment>
<dbReference type="Gene3D" id="3.30.40.10">
    <property type="entry name" value="Zinc/RING finger domain, C3HC4 (zinc finger)"/>
    <property type="match status" value="1"/>
</dbReference>
<evidence type="ECO:0000259" key="7">
    <source>
        <dbReference type="PROSITE" id="PS50089"/>
    </source>
</evidence>
<keyword evidence="4" id="KW-0833">Ubl conjugation pathway</keyword>
<keyword evidence="9" id="KW-1185">Reference proteome</keyword>
<dbReference type="SUPFAM" id="SSF57850">
    <property type="entry name" value="RING/U-box"/>
    <property type="match status" value="1"/>
</dbReference>
<accession>A0A6G1JRX6</accession>
<dbReference type="GO" id="GO:0051603">
    <property type="term" value="P:proteolysis involved in protein catabolic process"/>
    <property type="evidence" value="ECO:0007669"/>
    <property type="project" value="UniProtKB-ARBA"/>
</dbReference>
<dbReference type="UniPathway" id="UPA00143"/>
<dbReference type="InterPro" id="IPR001841">
    <property type="entry name" value="Znf_RING"/>
</dbReference>
<evidence type="ECO:0000256" key="3">
    <source>
        <dbReference type="ARBA" id="ARBA00022771"/>
    </source>
</evidence>
<dbReference type="OrthoDB" id="8062037at2759"/>
<evidence type="ECO:0000256" key="2">
    <source>
        <dbReference type="ARBA" id="ARBA00022723"/>
    </source>
</evidence>
<dbReference type="Proteomes" id="UP000799428">
    <property type="component" value="Unassembled WGS sequence"/>
</dbReference>
<protein>
    <recommendedName>
        <fullName evidence="7">RING-type domain-containing protein</fullName>
    </recommendedName>
</protein>
<reference evidence="8" key="1">
    <citation type="journal article" date="2020" name="Stud. Mycol.">
        <title>101 Dothideomycetes genomes: a test case for predicting lifestyles and emergence of pathogens.</title>
        <authorList>
            <person name="Haridas S."/>
            <person name="Albert R."/>
            <person name="Binder M."/>
            <person name="Bloem J."/>
            <person name="Labutti K."/>
            <person name="Salamov A."/>
            <person name="Andreopoulos B."/>
            <person name="Baker S."/>
            <person name="Barry K."/>
            <person name="Bills G."/>
            <person name="Bluhm B."/>
            <person name="Cannon C."/>
            <person name="Castanera R."/>
            <person name="Culley D."/>
            <person name="Daum C."/>
            <person name="Ezra D."/>
            <person name="Gonzalez J."/>
            <person name="Henrissat B."/>
            <person name="Kuo A."/>
            <person name="Liang C."/>
            <person name="Lipzen A."/>
            <person name="Lutzoni F."/>
            <person name="Magnuson J."/>
            <person name="Mondo S."/>
            <person name="Nolan M."/>
            <person name="Ohm R."/>
            <person name="Pangilinan J."/>
            <person name="Park H.-J."/>
            <person name="Ramirez L."/>
            <person name="Alfaro M."/>
            <person name="Sun H."/>
            <person name="Tritt A."/>
            <person name="Yoshinaga Y."/>
            <person name="Zwiers L.-H."/>
            <person name="Turgeon B."/>
            <person name="Goodwin S."/>
            <person name="Spatafora J."/>
            <person name="Crous P."/>
            <person name="Grigoriev I."/>
        </authorList>
    </citation>
    <scope>NUCLEOTIDE SEQUENCE</scope>
    <source>
        <strain evidence="8">CBS 279.74</strain>
    </source>
</reference>